<dbReference type="PANTHER" id="PTHR10933:SF9">
    <property type="entry name" value="IMMUNOGLOBULIN-BINDING PROTEIN 1"/>
    <property type="match status" value="1"/>
</dbReference>
<dbReference type="PANTHER" id="PTHR10933">
    <property type="entry name" value="IMMUNOGLOBULIN-BINDING PROTEIN 1"/>
    <property type="match status" value="1"/>
</dbReference>
<feature type="compositionally biased region" description="Low complexity" evidence="1">
    <location>
        <begin position="93"/>
        <end position="110"/>
    </location>
</feature>
<proteinExistence type="predicted"/>
<evidence type="ECO:0000256" key="1">
    <source>
        <dbReference type="SAM" id="MobiDB-lite"/>
    </source>
</evidence>
<feature type="region of interest" description="Disordered" evidence="1">
    <location>
        <begin position="270"/>
        <end position="292"/>
    </location>
</feature>
<reference evidence="3" key="1">
    <citation type="submission" date="2011-02" db="EMBL/GenBank/DDBJ databases">
        <title>The Genome Sequence of Capsaspora owczarzaki ATCC 30864.</title>
        <authorList>
            <person name="Russ C."/>
            <person name="Cuomo C."/>
            <person name="Burger G."/>
            <person name="Gray M.W."/>
            <person name="Holland P.W.H."/>
            <person name="King N."/>
            <person name="Lang F.B.F."/>
            <person name="Roger A.J."/>
            <person name="Ruiz-Trillo I."/>
            <person name="Young S.K."/>
            <person name="Zeng Q."/>
            <person name="Gargeya S."/>
            <person name="Alvarado L."/>
            <person name="Berlin A."/>
            <person name="Chapman S.B."/>
            <person name="Chen Z."/>
            <person name="Freedman E."/>
            <person name="Gellesch M."/>
            <person name="Goldberg J."/>
            <person name="Griggs A."/>
            <person name="Gujja S."/>
            <person name="Heilman E."/>
            <person name="Heiman D."/>
            <person name="Howarth C."/>
            <person name="Mehta T."/>
            <person name="Neiman D."/>
            <person name="Pearson M."/>
            <person name="Roberts A."/>
            <person name="Saif S."/>
            <person name="Shea T."/>
            <person name="Shenoy N."/>
            <person name="Sisk P."/>
            <person name="Stolte C."/>
            <person name="Sykes S."/>
            <person name="White J."/>
            <person name="Yandava C."/>
            <person name="Haas B."/>
            <person name="Nusbaum C."/>
            <person name="Birren B."/>
        </authorList>
    </citation>
    <scope>NUCLEOTIDE SEQUENCE</scope>
    <source>
        <strain evidence="3">ATCC 30864</strain>
    </source>
</reference>
<protein>
    <submittedName>
        <fullName evidence="2">Uncharacterized protein</fullName>
    </submittedName>
</protein>
<dbReference type="Proteomes" id="UP000008743">
    <property type="component" value="Unassembled WGS sequence"/>
</dbReference>
<dbReference type="InParanoid" id="A0A0D2WMN7"/>
<sequence length="410" mass="44323">MSSSAQVQATETPGRLFLSAYAQHVILESLEDESRTERYQSKLSELIATLKRLVSLLDRMALFSDNEDLEDIHTVDLRLLVVRPMLADALLRTNPNNNATTTAPVPAATAGSGSSPQQARLSIIDAASQHFVTFLETCELLGLLKDSDIAVLASRGADVPGDAQAKRAAKIATYKREKEAKTKFAELLLRTAGTSSLSKAAAGKLPDTTDADADAAAAAPGASGLDEDTERDMTLGLVELWILKACEQLAFARQETQLIQFAINSKAQAGDQDSRVRQNAGGSSSDAAASASAAKPLKPFTITREMIRRNLLGHGYSNLPTMSVEQFMELEIARGNFLTGGGNEEESKQNQIDQKILEEESNEESDKATYKARDWDEFTDGMCHVLQQSFMIMIAAATSQLTTTTNSFPV</sequence>
<dbReference type="InterPro" id="IPR007304">
    <property type="entry name" value="TAP46-like"/>
</dbReference>
<organism evidence="2 3">
    <name type="scientific">Capsaspora owczarzaki (strain ATCC 30864)</name>
    <dbReference type="NCBI Taxonomy" id="595528"/>
    <lineage>
        <taxon>Eukaryota</taxon>
        <taxon>Filasterea</taxon>
        <taxon>Capsaspora</taxon>
    </lineage>
</organism>
<gene>
    <name evidence="2" type="ORF">CAOG_003153</name>
</gene>
<dbReference type="AlphaFoldDB" id="A0A0D2WMN7"/>
<keyword evidence="3" id="KW-1185">Reference proteome</keyword>
<dbReference type="Pfam" id="PF04177">
    <property type="entry name" value="TAP42"/>
    <property type="match status" value="1"/>
</dbReference>
<evidence type="ECO:0000313" key="3">
    <source>
        <dbReference type="Proteomes" id="UP000008743"/>
    </source>
</evidence>
<evidence type="ECO:0000313" key="2">
    <source>
        <dbReference type="EMBL" id="KJE92135.1"/>
    </source>
</evidence>
<dbReference type="GO" id="GO:0005829">
    <property type="term" value="C:cytosol"/>
    <property type="evidence" value="ECO:0007669"/>
    <property type="project" value="TreeGrafter"/>
</dbReference>
<dbReference type="InterPro" id="IPR038511">
    <property type="entry name" value="TAP42/TAP46-like_sf"/>
</dbReference>
<dbReference type="EMBL" id="KE346363">
    <property type="protein sequence ID" value="KJE92135.1"/>
    <property type="molecule type" value="Genomic_DNA"/>
</dbReference>
<dbReference type="STRING" id="595528.A0A0D2WMN7"/>
<dbReference type="PhylomeDB" id="A0A0D2WMN7"/>
<name>A0A0D2WMN7_CAPO3</name>
<accession>A0A0D2WMN7</accession>
<dbReference type="Gene3D" id="1.25.40.540">
    <property type="entry name" value="TAP42-like family"/>
    <property type="match status" value="1"/>
</dbReference>
<dbReference type="GO" id="GO:0009966">
    <property type="term" value="P:regulation of signal transduction"/>
    <property type="evidence" value="ECO:0007669"/>
    <property type="project" value="InterPro"/>
</dbReference>
<dbReference type="GO" id="GO:0035303">
    <property type="term" value="P:regulation of dephosphorylation"/>
    <property type="evidence" value="ECO:0007669"/>
    <property type="project" value="TreeGrafter"/>
</dbReference>
<dbReference type="FunCoup" id="A0A0D2WMN7">
    <property type="interactions" value="358"/>
</dbReference>
<dbReference type="OrthoDB" id="10261753at2759"/>
<dbReference type="eggNOG" id="KOG2830">
    <property type="taxonomic scope" value="Eukaryota"/>
</dbReference>
<dbReference type="GO" id="GO:0051721">
    <property type="term" value="F:protein phosphatase 2A binding"/>
    <property type="evidence" value="ECO:0007669"/>
    <property type="project" value="TreeGrafter"/>
</dbReference>
<feature type="region of interest" description="Disordered" evidence="1">
    <location>
        <begin position="93"/>
        <end position="114"/>
    </location>
</feature>
<feature type="compositionally biased region" description="Low complexity" evidence="1">
    <location>
        <begin position="280"/>
        <end position="292"/>
    </location>
</feature>